<proteinExistence type="predicted"/>
<dbReference type="Pfam" id="PF14235">
    <property type="entry name" value="DUF4337"/>
    <property type="match status" value="1"/>
</dbReference>
<reference evidence="2 3" key="1">
    <citation type="journal article" date="2019" name="Mar. Drugs">
        <title>Comparative Genomics and CAZyme Genome Repertoires of Marine Zobellia amurskyensis KMM 3526(T) and Zobellia laminariae KMM 3676(T).</title>
        <authorList>
            <person name="Chernysheva N."/>
            <person name="Bystritskaya E."/>
            <person name="Stenkova A."/>
            <person name="Golovkin I."/>
            <person name="Nedashkovskaya O."/>
            <person name="Isaeva M."/>
        </authorList>
    </citation>
    <scope>NUCLEOTIDE SEQUENCE [LARGE SCALE GENOMIC DNA]</scope>
    <source>
        <strain evidence="2 3">KMM 3526</strain>
    </source>
</reference>
<keyword evidence="1" id="KW-0812">Transmembrane</keyword>
<feature type="transmembrane region" description="Helical" evidence="1">
    <location>
        <begin position="177"/>
        <end position="198"/>
    </location>
</feature>
<dbReference type="InterPro" id="IPR025570">
    <property type="entry name" value="DUF4337"/>
</dbReference>
<dbReference type="RefSeq" id="WP_155600566.1">
    <property type="nucleotide sequence ID" value="NZ_RCNR01000034.1"/>
</dbReference>
<dbReference type="AlphaFoldDB" id="A0A7X2ZVM3"/>
<keyword evidence="3" id="KW-1185">Reference proteome</keyword>
<name>A0A7X2ZVM3_9FLAO</name>
<feature type="transmembrane region" description="Helical" evidence="1">
    <location>
        <begin position="144"/>
        <end position="168"/>
    </location>
</feature>
<protein>
    <submittedName>
        <fullName evidence="2">DUF4337 family protein</fullName>
    </submittedName>
</protein>
<gene>
    <name evidence="2" type="ORF">D9O36_15280</name>
</gene>
<organism evidence="2 3">
    <name type="scientific">Zobellia amurskyensis</name>
    <dbReference type="NCBI Taxonomy" id="248905"/>
    <lineage>
        <taxon>Bacteria</taxon>
        <taxon>Pseudomonadati</taxon>
        <taxon>Bacteroidota</taxon>
        <taxon>Flavobacteriia</taxon>
        <taxon>Flavobacteriales</taxon>
        <taxon>Flavobacteriaceae</taxon>
        <taxon>Zobellia</taxon>
    </lineage>
</organism>
<keyword evidence="1" id="KW-1133">Transmembrane helix</keyword>
<evidence type="ECO:0000256" key="1">
    <source>
        <dbReference type="SAM" id="Phobius"/>
    </source>
</evidence>
<dbReference type="Proteomes" id="UP000540519">
    <property type="component" value="Unassembled WGS sequence"/>
</dbReference>
<dbReference type="EMBL" id="RCNR01000034">
    <property type="protein sequence ID" value="MUH37212.1"/>
    <property type="molecule type" value="Genomic_DNA"/>
</dbReference>
<feature type="transmembrane region" description="Helical" evidence="1">
    <location>
        <begin position="12"/>
        <end position="28"/>
    </location>
</feature>
<evidence type="ECO:0000313" key="3">
    <source>
        <dbReference type="Proteomes" id="UP000540519"/>
    </source>
</evidence>
<dbReference type="OrthoDB" id="954864at2"/>
<accession>A0A7X2ZVM3</accession>
<evidence type="ECO:0000313" key="2">
    <source>
        <dbReference type="EMBL" id="MUH37212.1"/>
    </source>
</evidence>
<keyword evidence="1" id="KW-0472">Membrane</keyword>
<sequence>MSKNSKIENRGGVIIIILVALLAVMKVVNSKLEEKIARANYKHVSYSSWYNAKSIKQILKENQRDYLESLRGTGLVAEDKLEQLDFRIEMTEDLIRKYDEEKTEILLGSDNIPREAWSQDLDGEMGKIVGLRAWEEMGLANRSLVAQIEIGILFLQISILFGVLGLIINENRRLQEVFTGFMIGVGFIGLSVCFYGYYSVL</sequence>
<comment type="caution">
    <text evidence="2">The sequence shown here is derived from an EMBL/GenBank/DDBJ whole genome shotgun (WGS) entry which is preliminary data.</text>
</comment>